<dbReference type="Proteomes" id="UP000326877">
    <property type="component" value="Unassembled WGS sequence"/>
</dbReference>
<dbReference type="AlphaFoldDB" id="A0A5N7CGZ5"/>
<gene>
    <name evidence="5" type="ORF">BDV23DRAFT_180529</name>
</gene>
<dbReference type="InterPro" id="IPR051127">
    <property type="entry name" value="Fungal_SecMet_Regulators"/>
</dbReference>
<proteinExistence type="predicted"/>
<dbReference type="PANTHER" id="PTHR47424">
    <property type="entry name" value="REGULATORY PROTEIN GAL4"/>
    <property type="match status" value="1"/>
</dbReference>
<evidence type="ECO:0000256" key="2">
    <source>
        <dbReference type="ARBA" id="ARBA00023125"/>
    </source>
</evidence>
<dbReference type="GO" id="GO:0000981">
    <property type="term" value="F:DNA-binding transcription factor activity, RNA polymerase II-specific"/>
    <property type="evidence" value="ECO:0007669"/>
    <property type="project" value="TreeGrafter"/>
</dbReference>
<keyword evidence="2" id="KW-0238">DNA-binding</keyword>
<dbReference type="EMBL" id="ML735229">
    <property type="protein sequence ID" value="KAE8393462.1"/>
    <property type="molecule type" value="Genomic_DNA"/>
</dbReference>
<name>A0A5N7CGZ5_PETAA</name>
<evidence type="ECO:0000256" key="4">
    <source>
        <dbReference type="ARBA" id="ARBA00023242"/>
    </source>
</evidence>
<evidence type="ECO:0000256" key="3">
    <source>
        <dbReference type="ARBA" id="ARBA00023163"/>
    </source>
</evidence>
<evidence type="ECO:0000256" key="1">
    <source>
        <dbReference type="ARBA" id="ARBA00023015"/>
    </source>
</evidence>
<dbReference type="GO" id="GO:0005634">
    <property type="term" value="C:nucleus"/>
    <property type="evidence" value="ECO:0007669"/>
    <property type="project" value="TreeGrafter"/>
</dbReference>
<keyword evidence="4" id="KW-0539">Nucleus</keyword>
<sequence length="198" mass="22240">MVVADSRCSRLTHARVLLFRPMLSRFCRGYSPAEGHPTPVDRRLGDHILQGCAMLCVESAKKLITLVCVNYRSSAAIGILPWWYRVFYLYAASQILIAAILRADVFAPMVSDSWYQAMSAFSAHKHLSPAVMEYSLAFRQLWRNVTDMYLSDSEVNGSSGRPSDVPFQGFFQDLSFDIASPALGMEGVGWMDTINWNL</sequence>
<dbReference type="OrthoDB" id="424974at2759"/>
<reference evidence="5" key="1">
    <citation type="submission" date="2019-04" db="EMBL/GenBank/DDBJ databases">
        <title>Friends and foes A comparative genomics studyof 23 Aspergillus species from section Flavi.</title>
        <authorList>
            <consortium name="DOE Joint Genome Institute"/>
            <person name="Kjaerbolling I."/>
            <person name="Vesth T."/>
            <person name="Frisvad J.C."/>
            <person name="Nybo J.L."/>
            <person name="Theobald S."/>
            <person name="Kildgaard S."/>
            <person name="Isbrandt T."/>
            <person name="Kuo A."/>
            <person name="Sato A."/>
            <person name="Lyhne E.K."/>
            <person name="Kogle M.E."/>
            <person name="Wiebenga A."/>
            <person name="Kun R.S."/>
            <person name="Lubbers R.J."/>
            <person name="Makela M.R."/>
            <person name="Barry K."/>
            <person name="Chovatia M."/>
            <person name="Clum A."/>
            <person name="Daum C."/>
            <person name="Haridas S."/>
            <person name="He G."/>
            <person name="LaButti K."/>
            <person name="Lipzen A."/>
            <person name="Mondo S."/>
            <person name="Riley R."/>
            <person name="Salamov A."/>
            <person name="Simmons B.A."/>
            <person name="Magnuson J.K."/>
            <person name="Henrissat B."/>
            <person name="Mortensen U.H."/>
            <person name="Larsen T.O."/>
            <person name="Devries R.P."/>
            <person name="Grigoriev I.V."/>
            <person name="Machida M."/>
            <person name="Baker S.E."/>
            <person name="Andersen M.R."/>
        </authorList>
    </citation>
    <scope>NUCLEOTIDE SEQUENCE [LARGE SCALE GENOMIC DNA]</scope>
    <source>
        <strain evidence="5">IBT 14317</strain>
    </source>
</reference>
<keyword evidence="1" id="KW-0805">Transcription regulation</keyword>
<dbReference type="GO" id="GO:0000435">
    <property type="term" value="P:positive regulation of transcription from RNA polymerase II promoter by galactose"/>
    <property type="evidence" value="ECO:0007669"/>
    <property type="project" value="TreeGrafter"/>
</dbReference>
<keyword evidence="3" id="KW-0804">Transcription</keyword>
<dbReference type="PANTHER" id="PTHR47424:SF3">
    <property type="entry name" value="REGULATORY PROTEIN GAL4"/>
    <property type="match status" value="1"/>
</dbReference>
<evidence type="ECO:0000313" key="5">
    <source>
        <dbReference type="EMBL" id="KAE8393462.1"/>
    </source>
</evidence>
<dbReference type="GO" id="GO:0000978">
    <property type="term" value="F:RNA polymerase II cis-regulatory region sequence-specific DNA binding"/>
    <property type="evidence" value="ECO:0007669"/>
    <property type="project" value="TreeGrafter"/>
</dbReference>
<organism evidence="5">
    <name type="scientific">Petromyces alliaceus</name>
    <name type="common">Aspergillus alliaceus</name>
    <dbReference type="NCBI Taxonomy" id="209559"/>
    <lineage>
        <taxon>Eukaryota</taxon>
        <taxon>Fungi</taxon>
        <taxon>Dikarya</taxon>
        <taxon>Ascomycota</taxon>
        <taxon>Pezizomycotina</taxon>
        <taxon>Eurotiomycetes</taxon>
        <taxon>Eurotiomycetidae</taxon>
        <taxon>Eurotiales</taxon>
        <taxon>Aspergillaceae</taxon>
        <taxon>Aspergillus</taxon>
        <taxon>Aspergillus subgen. Circumdati</taxon>
    </lineage>
</organism>
<protein>
    <submittedName>
        <fullName evidence="5">Uncharacterized protein</fullName>
    </submittedName>
</protein>
<accession>A0A5N7CGZ5</accession>